<gene>
    <name evidence="1" type="ORF">LOK49_LG13G02054</name>
</gene>
<comment type="caution">
    <text evidence="1">The sequence shown here is derived from an EMBL/GenBank/DDBJ whole genome shotgun (WGS) entry which is preliminary data.</text>
</comment>
<reference evidence="1 2" key="1">
    <citation type="journal article" date="2022" name="Plant J.">
        <title>Chromosome-level genome of Camellia lanceoleosa provides a valuable resource for understanding genome evolution and self-incompatibility.</title>
        <authorList>
            <person name="Gong W."/>
            <person name="Xiao S."/>
            <person name="Wang L."/>
            <person name="Liao Z."/>
            <person name="Chang Y."/>
            <person name="Mo W."/>
            <person name="Hu G."/>
            <person name="Li W."/>
            <person name="Zhao G."/>
            <person name="Zhu H."/>
            <person name="Hu X."/>
            <person name="Ji K."/>
            <person name="Xiang X."/>
            <person name="Song Q."/>
            <person name="Yuan D."/>
            <person name="Jin S."/>
            <person name="Zhang L."/>
        </authorList>
    </citation>
    <scope>NUCLEOTIDE SEQUENCE [LARGE SCALE GENOMIC DNA]</scope>
    <source>
        <strain evidence="1">SQ_2022a</strain>
    </source>
</reference>
<sequence length="843" mass="94289">MWPYRRDCGSMFVCIVLLFVSFKTCHSIGGDTLSAGQNLLVNRTLVSQGNIFELGLFTKGTSFNTYLGIWYKNFPNRIIVWVANRDKPLSDPCSSKLEFSEDGNLLLLEDSSKTPIWSTNLTSPIAKSTEAVLLDDGNFVLRNSSEPSTVFWQSFDHPTDTWLPGAKLSVDKLTGKTQSLVSWRNSEDPAPAVFSLGIDINPNKTTQFYIEWNMSRRYWSSGAWDGENFDLVPEMGSNNIFNFSFVSDESESYFTYSLKNSSMLSRFVMEQSGQISQLAWLDGVTHWKILLTQPSKQSEVYAYCGAFGIFNENSSTHCTCLQGFKPLSTEATLLDDWSGGCVRKIPLQLESNVTRKNDVFLKISGVKFPASSKEYSRTSSQWCESGCLQNCSCTAYAYNAGTCSIFEGALLNLQISDGNTANQDFYLKLAASELSPAGGNRRKLWVIIAVIISPTLIISIFFLCYLLKRKLKQNGAKHLSEDLVLYDFDGCSNATDNESNAGYNLTRGKKDAELPFFSFTSVSAATASFSPENKLGEGGFGPVYKGKLHKGQEIALKRLSKRSGQGHEEFRNEIELIAKLQHRNLVRLLGCCIEHDENILIYEYMPNKSLDFFIFDPNKREMLDWGTRIHIIEGIAQGLLYLHQYSRLRIIHRDLKASNILLDNEMNPKISDFGIARIFGGNESQANTKRIVGTYGYMSPEYAMEGLFSIKSDVFSFGVLMLEILFGKRNSGFYQCDFLNLLGHAWHLWNDGQVSELLDVVLDYPCNSIVLRYINIGLLCVQENPTDRPTMSDIVSMLSNEVAPLPTPKQPAFSTSRAAKDSDSSPAGTCSVNSVTITVIEAR</sequence>
<evidence type="ECO:0000313" key="2">
    <source>
        <dbReference type="Proteomes" id="UP001060215"/>
    </source>
</evidence>
<proteinExistence type="predicted"/>
<dbReference type="EMBL" id="CM045771">
    <property type="protein sequence ID" value="KAI7987343.1"/>
    <property type="molecule type" value="Genomic_DNA"/>
</dbReference>
<protein>
    <submittedName>
        <fullName evidence="1">G-type lectin S-receptor-like serine/threonine-protein kinase B120</fullName>
    </submittedName>
</protein>
<dbReference type="Proteomes" id="UP001060215">
    <property type="component" value="Chromosome 14"/>
</dbReference>
<name>A0ACC0FEX9_9ERIC</name>
<organism evidence="1 2">
    <name type="scientific">Camellia lanceoleosa</name>
    <dbReference type="NCBI Taxonomy" id="1840588"/>
    <lineage>
        <taxon>Eukaryota</taxon>
        <taxon>Viridiplantae</taxon>
        <taxon>Streptophyta</taxon>
        <taxon>Embryophyta</taxon>
        <taxon>Tracheophyta</taxon>
        <taxon>Spermatophyta</taxon>
        <taxon>Magnoliopsida</taxon>
        <taxon>eudicotyledons</taxon>
        <taxon>Gunneridae</taxon>
        <taxon>Pentapetalae</taxon>
        <taxon>asterids</taxon>
        <taxon>Ericales</taxon>
        <taxon>Theaceae</taxon>
        <taxon>Camellia</taxon>
    </lineage>
</organism>
<keyword evidence="2" id="KW-1185">Reference proteome</keyword>
<evidence type="ECO:0000313" key="1">
    <source>
        <dbReference type="EMBL" id="KAI7987343.1"/>
    </source>
</evidence>
<accession>A0ACC0FEX9</accession>